<dbReference type="EMBL" id="JAATIT010000004">
    <property type="protein sequence ID" value="NJB91215.1"/>
    <property type="molecule type" value="Genomic_DNA"/>
</dbReference>
<evidence type="ECO:0000313" key="2">
    <source>
        <dbReference type="EMBL" id="NJB91215.1"/>
    </source>
</evidence>
<evidence type="ECO:0000313" key="3">
    <source>
        <dbReference type="Proteomes" id="UP000535078"/>
    </source>
</evidence>
<gene>
    <name evidence="2" type="ORF">GGR90_003417</name>
</gene>
<dbReference type="Proteomes" id="UP000535078">
    <property type="component" value="Unassembled WGS sequence"/>
</dbReference>
<name>A0A7X5XTW8_9SPHN</name>
<keyword evidence="3" id="KW-1185">Reference proteome</keyword>
<protein>
    <submittedName>
        <fullName evidence="2">Uncharacterized protein</fullName>
    </submittedName>
</protein>
<feature type="region of interest" description="Disordered" evidence="1">
    <location>
        <begin position="104"/>
        <end position="124"/>
    </location>
</feature>
<sequence>MLDAAFERALVGTDEPVFDRDGNRVGRRLRQSDRLLMFLLRAYGPDCFRDAAARATAPAVTPVAEALAHLHPAPPATPAALMAPDDLAVALEVALPHWYRDEPGEAVPLSPAMPMHDEDKAELR</sequence>
<proteinExistence type="predicted"/>
<dbReference type="RefSeq" id="WP_167922543.1">
    <property type="nucleotide sequence ID" value="NZ_JAATIT010000004.1"/>
</dbReference>
<reference evidence="2 3" key="1">
    <citation type="submission" date="2020-03" db="EMBL/GenBank/DDBJ databases">
        <title>Genomic Encyclopedia of Type Strains, Phase IV (KMG-IV): sequencing the most valuable type-strain genomes for metagenomic binning, comparative biology and taxonomic classification.</title>
        <authorList>
            <person name="Goeker M."/>
        </authorList>
    </citation>
    <scope>NUCLEOTIDE SEQUENCE [LARGE SCALE GENOMIC DNA]</scope>
    <source>
        <strain evidence="2 3">DSM 25229</strain>
    </source>
</reference>
<accession>A0A7X5XTW8</accession>
<comment type="caution">
    <text evidence="2">The sequence shown here is derived from an EMBL/GenBank/DDBJ whole genome shotgun (WGS) entry which is preliminary data.</text>
</comment>
<organism evidence="2 3">
    <name type="scientific">Sphingopyxis italica</name>
    <dbReference type="NCBI Taxonomy" id="1129133"/>
    <lineage>
        <taxon>Bacteria</taxon>
        <taxon>Pseudomonadati</taxon>
        <taxon>Pseudomonadota</taxon>
        <taxon>Alphaproteobacteria</taxon>
        <taxon>Sphingomonadales</taxon>
        <taxon>Sphingomonadaceae</taxon>
        <taxon>Sphingopyxis</taxon>
    </lineage>
</organism>
<dbReference type="AlphaFoldDB" id="A0A7X5XTW8"/>
<feature type="compositionally biased region" description="Basic and acidic residues" evidence="1">
    <location>
        <begin position="115"/>
        <end position="124"/>
    </location>
</feature>
<evidence type="ECO:0000256" key="1">
    <source>
        <dbReference type="SAM" id="MobiDB-lite"/>
    </source>
</evidence>